<protein>
    <submittedName>
        <fullName evidence="1">Uncharacterized protein</fullName>
    </submittedName>
</protein>
<organism evidence="1 2">
    <name type="scientific">Prunus dulcis</name>
    <name type="common">Almond</name>
    <name type="synonym">Amygdalus dulcis</name>
    <dbReference type="NCBI Taxonomy" id="3755"/>
    <lineage>
        <taxon>Eukaryota</taxon>
        <taxon>Viridiplantae</taxon>
        <taxon>Streptophyta</taxon>
        <taxon>Embryophyta</taxon>
        <taxon>Tracheophyta</taxon>
        <taxon>Spermatophyta</taxon>
        <taxon>Magnoliopsida</taxon>
        <taxon>eudicotyledons</taxon>
        <taxon>Gunneridae</taxon>
        <taxon>Pentapetalae</taxon>
        <taxon>rosids</taxon>
        <taxon>fabids</taxon>
        <taxon>Rosales</taxon>
        <taxon>Rosaceae</taxon>
        <taxon>Amygdaloideae</taxon>
        <taxon>Amygdaleae</taxon>
        <taxon>Prunus</taxon>
    </lineage>
</organism>
<keyword evidence="2" id="KW-1185">Reference proteome</keyword>
<name>A0AAD4WJL5_PRUDU</name>
<reference evidence="1 2" key="1">
    <citation type="journal article" date="2022" name="G3 (Bethesda)">
        <title>Whole-genome sequence and methylome profiling of the almond [Prunus dulcis (Mill.) D.A. Webb] cultivar 'Nonpareil'.</title>
        <authorList>
            <person name="D'Amico-Willman K.M."/>
            <person name="Ouma W.Z."/>
            <person name="Meulia T."/>
            <person name="Sideli G.M."/>
            <person name="Gradziel T.M."/>
            <person name="Fresnedo-Ramirez J."/>
        </authorList>
    </citation>
    <scope>NUCLEOTIDE SEQUENCE [LARGE SCALE GENOMIC DNA]</scope>
    <source>
        <strain evidence="1">Clone GOH B32 T37-40</strain>
    </source>
</reference>
<dbReference type="EMBL" id="JAJFAZ020000002">
    <property type="protein sequence ID" value="KAI5344705.1"/>
    <property type="molecule type" value="Genomic_DNA"/>
</dbReference>
<dbReference type="Proteomes" id="UP001054821">
    <property type="component" value="Chromosome 2"/>
</dbReference>
<dbReference type="AlphaFoldDB" id="A0AAD4WJL5"/>
<evidence type="ECO:0000313" key="1">
    <source>
        <dbReference type="EMBL" id="KAI5344705.1"/>
    </source>
</evidence>
<accession>A0AAD4WJL5</accession>
<evidence type="ECO:0000313" key="2">
    <source>
        <dbReference type="Proteomes" id="UP001054821"/>
    </source>
</evidence>
<comment type="caution">
    <text evidence="1">The sequence shown here is derived from an EMBL/GenBank/DDBJ whole genome shotgun (WGS) entry which is preliminary data.</text>
</comment>
<proteinExistence type="predicted"/>
<gene>
    <name evidence="1" type="ORF">L3X38_012582</name>
</gene>
<sequence>MRLEPCINAMNMEAMVAYGQLSAPLALHHFLEAYHTVWDEGSTGHVLVERIWMVNIENCAVPENLCIKTDGEDDCCGDNGIFPAACYGGYEACYFAHQPH</sequence>